<dbReference type="Proteomes" id="UP001280581">
    <property type="component" value="Unassembled WGS sequence"/>
</dbReference>
<sequence>MAAVSPSPTFAPTGTYVPPPSHVVTHFTPAPSCSPDKLWLVSTQGCSMSKNDWDPAQPSWAECALTLAGDPRGFLPADPSCYAGPNLRDDEGNSVFISECPVGYTQVHTSARRAHDRTTWITVGDSVTSRVDYKDVVEHGGVCCPDNQYGGFRYNYYDPVIDYIRTTDPAGKPASIFLYVPPRCVATSVCNVPPTVTLDAVYNPNISDKKRKRQQEIPHVGVVTRAWNSKNVLFAHSISYQYTVFHGTYTCFEDCYNYYTSSYDNTDPSLPSTTLGPLRDFTSKHVPKPKCVVTPTSRLPSPPIGTGNASGHSTPSTGHGGHGYNATFTGAYSTGPNATGGLKGRQRLRRD</sequence>
<dbReference type="EMBL" id="WVTA01000005">
    <property type="protein sequence ID" value="KAK3209683.1"/>
    <property type="molecule type" value="Genomic_DNA"/>
</dbReference>
<name>A0AAN6LZL0_9PLEO</name>
<protein>
    <submittedName>
        <fullName evidence="2">Uncharacterized protein</fullName>
    </submittedName>
</protein>
<evidence type="ECO:0000313" key="3">
    <source>
        <dbReference type="Proteomes" id="UP001280581"/>
    </source>
</evidence>
<comment type="caution">
    <text evidence="2">The sequence shown here is derived from an EMBL/GenBank/DDBJ whole genome shotgun (WGS) entry which is preliminary data.</text>
</comment>
<dbReference type="AlphaFoldDB" id="A0AAN6LZL0"/>
<proteinExistence type="predicted"/>
<evidence type="ECO:0000313" key="2">
    <source>
        <dbReference type="EMBL" id="KAK3209683.1"/>
    </source>
</evidence>
<feature type="region of interest" description="Disordered" evidence="1">
    <location>
        <begin position="286"/>
        <end position="351"/>
    </location>
</feature>
<feature type="compositionally biased region" description="Polar residues" evidence="1">
    <location>
        <begin position="326"/>
        <end position="337"/>
    </location>
</feature>
<gene>
    <name evidence="2" type="ORF">GRF29_44g304247</name>
</gene>
<keyword evidence="3" id="KW-1185">Reference proteome</keyword>
<accession>A0AAN6LZL0</accession>
<reference evidence="2 3" key="1">
    <citation type="submission" date="2021-02" db="EMBL/GenBank/DDBJ databases">
        <title>Genome assembly of Pseudopithomyces chartarum.</title>
        <authorList>
            <person name="Jauregui R."/>
            <person name="Singh J."/>
            <person name="Voisey C."/>
        </authorList>
    </citation>
    <scope>NUCLEOTIDE SEQUENCE [LARGE SCALE GENOMIC DNA]</scope>
    <source>
        <strain evidence="2 3">AGR01</strain>
    </source>
</reference>
<evidence type="ECO:0000256" key="1">
    <source>
        <dbReference type="SAM" id="MobiDB-lite"/>
    </source>
</evidence>
<organism evidence="2 3">
    <name type="scientific">Pseudopithomyces chartarum</name>
    <dbReference type="NCBI Taxonomy" id="1892770"/>
    <lineage>
        <taxon>Eukaryota</taxon>
        <taxon>Fungi</taxon>
        <taxon>Dikarya</taxon>
        <taxon>Ascomycota</taxon>
        <taxon>Pezizomycotina</taxon>
        <taxon>Dothideomycetes</taxon>
        <taxon>Pleosporomycetidae</taxon>
        <taxon>Pleosporales</taxon>
        <taxon>Massarineae</taxon>
        <taxon>Didymosphaeriaceae</taxon>
        <taxon>Pseudopithomyces</taxon>
    </lineage>
</organism>